<dbReference type="PIRSF" id="PIRSF015952">
    <property type="entry name" value="U3snoRNP11"/>
    <property type="match status" value="1"/>
</dbReference>
<dbReference type="GO" id="GO:0032040">
    <property type="term" value="C:small-subunit processome"/>
    <property type="evidence" value="ECO:0007669"/>
    <property type="project" value="UniProtKB-UniRule"/>
</dbReference>
<protein>
    <recommendedName>
        <fullName evidence="5">U3 small nucleolar RNA-associated protein 11</fullName>
        <shortName evidence="5">U3 snoRNA-associated protein 11</shortName>
    </recommendedName>
</protein>
<dbReference type="InterPro" id="IPR007144">
    <property type="entry name" value="SSU_processome_Utp11"/>
</dbReference>
<feature type="region of interest" description="Disordered" evidence="6">
    <location>
        <begin position="1"/>
        <end position="20"/>
    </location>
</feature>
<reference evidence="7" key="1">
    <citation type="submission" date="2021-01" db="EMBL/GenBank/DDBJ databases">
        <authorList>
            <person name="Corre E."/>
            <person name="Pelletier E."/>
            <person name="Niang G."/>
            <person name="Scheremetjew M."/>
            <person name="Finn R."/>
            <person name="Kale V."/>
            <person name="Holt S."/>
            <person name="Cochrane G."/>
            <person name="Meng A."/>
            <person name="Brown T."/>
            <person name="Cohen L."/>
        </authorList>
    </citation>
    <scope>NUCLEOTIDE SEQUENCE</scope>
    <source>
        <strain evidence="7">NIES-381</strain>
    </source>
</reference>
<comment type="similarity">
    <text evidence="2 5">Belongs to the UTP11 family.</text>
</comment>
<comment type="function">
    <text evidence="5">Involved in nucleolar processing of pre-18S ribosomal RNA.</text>
</comment>
<dbReference type="PANTHER" id="PTHR12838:SF0">
    <property type="entry name" value="U3 SMALL NUCLEOLAR RNA-ASSOCIATED PROTEIN 11-RELATED"/>
    <property type="match status" value="1"/>
</dbReference>
<dbReference type="AlphaFoldDB" id="A0A7S1J8J9"/>
<evidence type="ECO:0000313" key="7">
    <source>
        <dbReference type="EMBL" id="CAD9035758.1"/>
    </source>
</evidence>
<proteinExistence type="inferred from homology"/>
<comment type="subunit">
    <text evidence="5">Component of the ribosomal small subunit (SSU) processome.</text>
</comment>
<accession>A0A7S1J8J9</accession>
<gene>
    <name evidence="7" type="ORF">EGYM00392_LOCUS46912</name>
</gene>
<dbReference type="PANTHER" id="PTHR12838">
    <property type="entry name" value="U3 SMALL NUCLEOLAR RNA-ASSOCIATED PROTEIN 11"/>
    <property type="match status" value="1"/>
</dbReference>
<evidence type="ECO:0000256" key="5">
    <source>
        <dbReference type="PIRNR" id="PIRNR015952"/>
    </source>
</evidence>
<evidence type="ECO:0000256" key="6">
    <source>
        <dbReference type="SAM" id="MobiDB-lite"/>
    </source>
</evidence>
<sequence>MPKEVFKGRDHKERTQPKARKRLGFLEKHKDYVKRAREYHRKEDVVKGFQREAAFKNPDEFAFGMHKVRVGEKGQHVKLASTTPNIAVKKSGNRRNRTYLQMQHKIDKQNIERLQGTLANLDEAGLHNDHIVFAEDEDEAEEVMQKHKKRKLGVETKVPRSKRDPHVELRLRKAKAKQYNELEARQKRIEHVDKLLKYLDFEKKKMMPGMKKVVKLKDGTKQVKFKPERQK</sequence>
<feature type="compositionally biased region" description="Basic and acidic residues" evidence="6">
    <location>
        <begin position="1"/>
        <end position="16"/>
    </location>
</feature>
<organism evidence="7">
    <name type="scientific">Eutreptiella gymnastica</name>
    <dbReference type="NCBI Taxonomy" id="73025"/>
    <lineage>
        <taxon>Eukaryota</taxon>
        <taxon>Discoba</taxon>
        <taxon>Euglenozoa</taxon>
        <taxon>Euglenida</taxon>
        <taxon>Spirocuta</taxon>
        <taxon>Euglenophyceae</taxon>
        <taxon>Eutreptiales</taxon>
        <taxon>Eutreptiaceae</taxon>
        <taxon>Eutreptiella</taxon>
    </lineage>
</organism>
<dbReference type="EMBL" id="HBGA01126812">
    <property type="protein sequence ID" value="CAD9035758.1"/>
    <property type="molecule type" value="Transcribed_RNA"/>
</dbReference>
<evidence type="ECO:0000256" key="4">
    <source>
        <dbReference type="ARBA" id="ARBA00023242"/>
    </source>
</evidence>
<keyword evidence="3 5" id="KW-0698">rRNA processing</keyword>
<keyword evidence="4 5" id="KW-0539">Nucleus</keyword>
<dbReference type="Pfam" id="PF03998">
    <property type="entry name" value="Utp11"/>
    <property type="match status" value="1"/>
</dbReference>
<evidence type="ECO:0000256" key="3">
    <source>
        <dbReference type="ARBA" id="ARBA00022552"/>
    </source>
</evidence>
<dbReference type="GO" id="GO:0006364">
    <property type="term" value="P:rRNA processing"/>
    <property type="evidence" value="ECO:0007669"/>
    <property type="project" value="UniProtKB-UniRule"/>
</dbReference>
<comment type="subcellular location">
    <subcellularLocation>
        <location evidence="1 5">Nucleus</location>
        <location evidence="1 5">Nucleolus</location>
    </subcellularLocation>
</comment>
<name>A0A7S1J8J9_9EUGL</name>
<evidence type="ECO:0000256" key="2">
    <source>
        <dbReference type="ARBA" id="ARBA00008105"/>
    </source>
</evidence>
<evidence type="ECO:0000256" key="1">
    <source>
        <dbReference type="ARBA" id="ARBA00004604"/>
    </source>
</evidence>